<accession>Q4RNU7</accession>
<dbReference type="OrthoDB" id="331765at2759"/>
<comment type="caution">
    <text evidence="3">The sequence shown here is derived from an EMBL/GenBank/DDBJ whole genome shotgun (WGS) entry which is preliminary data.</text>
</comment>
<dbReference type="EMBL" id="CAAE01015010">
    <property type="protein sequence ID" value="CAG09935.1"/>
    <property type="molecule type" value="Genomic_DNA"/>
</dbReference>
<proteinExistence type="predicted"/>
<gene>
    <name evidence="3" type="ORF">GSTENG00031407001</name>
</gene>
<dbReference type="InterPro" id="IPR039986">
    <property type="entry name" value="CFAP210"/>
</dbReference>
<dbReference type="PANTHER" id="PTHR28663">
    <property type="entry name" value="COILED-COIL DOMAIN-CONTAINING PROTEIN 173"/>
    <property type="match status" value="1"/>
</dbReference>
<dbReference type="GO" id="GO:0005879">
    <property type="term" value="C:axonemal microtubule"/>
    <property type="evidence" value="ECO:0007669"/>
    <property type="project" value="TreeGrafter"/>
</dbReference>
<evidence type="ECO:0000256" key="2">
    <source>
        <dbReference type="SAM" id="MobiDB-lite"/>
    </source>
</evidence>
<feature type="region of interest" description="Disordered" evidence="2">
    <location>
        <begin position="196"/>
        <end position="241"/>
    </location>
</feature>
<dbReference type="PANTHER" id="PTHR28663:SF1">
    <property type="entry name" value="CILIA- AND FLAGELLA- ASSOCIATED PROTEIN 210"/>
    <property type="match status" value="1"/>
</dbReference>
<feature type="compositionally biased region" description="Basic and acidic residues" evidence="2">
    <location>
        <begin position="199"/>
        <end position="241"/>
    </location>
</feature>
<protein>
    <submittedName>
        <fullName evidence="3">(spotted green pufferfish) hypothetical protein</fullName>
    </submittedName>
</protein>
<organism evidence="3">
    <name type="scientific">Tetraodon nigroviridis</name>
    <name type="common">Spotted green pufferfish</name>
    <name type="synonym">Chelonodon nigroviridis</name>
    <dbReference type="NCBI Taxonomy" id="99883"/>
    <lineage>
        <taxon>Eukaryota</taxon>
        <taxon>Metazoa</taxon>
        <taxon>Chordata</taxon>
        <taxon>Craniata</taxon>
        <taxon>Vertebrata</taxon>
        <taxon>Euteleostomi</taxon>
        <taxon>Actinopterygii</taxon>
        <taxon>Neopterygii</taxon>
        <taxon>Teleostei</taxon>
        <taxon>Neoteleostei</taxon>
        <taxon>Acanthomorphata</taxon>
        <taxon>Eupercaria</taxon>
        <taxon>Tetraodontiformes</taxon>
        <taxon>Tetradontoidea</taxon>
        <taxon>Tetraodontidae</taxon>
        <taxon>Tetraodon</taxon>
    </lineage>
</organism>
<evidence type="ECO:0000313" key="3">
    <source>
        <dbReference type="EMBL" id="CAG09935.1"/>
    </source>
</evidence>
<dbReference type="AlphaFoldDB" id="Q4RNU7"/>
<evidence type="ECO:0000256" key="1">
    <source>
        <dbReference type="SAM" id="Coils"/>
    </source>
</evidence>
<feature type="coiled-coil region" evidence="1">
    <location>
        <begin position="250"/>
        <end position="284"/>
    </location>
</feature>
<reference evidence="3" key="2">
    <citation type="submission" date="2004-02" db="EMBL/GenBank/DDBJ databases">
        <authorList>
            <consortium name="Genoscope"/>
            <consortium name="Whitehead Institute Centre for Genome Research"/>
        </authorList>
    </citation>
    <scope>NUCLEOTIDE SEQUENCE</scope>
</reference>
<reference evidence="3" key="1">
    <citation type="journal article" date="2004" name="Nature">
        <title>Genome duplication in the teleost fish Tetraodon nigroviridis reveals the early vertebrate proto-karyotype.</title>
        <authorList>
            <person name="Jaillon O."/>
            <person name="Aury J.-M."/>
            <person name="Brunet F."/>
            <person name="Petit J.-L."/>
            <person name="Stange-Thomann N."/>
            <person name="Mauceli E."/>
            <person name="Bouneau L."/>
            <person name="Fischer C."/>
            <person name="Ozouf-Costaz C."/>
            <person name="Bernot A."/>
            <person name="Nicaud S."/>
            <person name="Jaffe D."/>
            <person name="Fisher S."/>
            <person name="Lutfalla G."/>
            <person name="Dossat C."/>
            <person name="Segurens B."/>
            <person name="Dasilva C."/>
            <person name="Salanoubat M."/>
            <person name="Levy M."/>
            <person name="Boudet N."/>
            <person name="Castellano S."/>
            <person name="Anthouard V."/>
            <person name="Jubin C."/>
            <person name="Castelli V."/>
            <person name="Katinka M."/>
            <person name="Vacherie B."/>
            <person name="Biemont C."/>
            <person name="Skalli Z."/>
            <person name="Cattolico L."/>
            <person name="Poulain J."/>
            <person name="De Berardinis V."/>
            <person name="Cruaud C."/>
            <person name="Duprat S."/>
            <person name="Brottier P."/>
            <person name="Coutanceau J.-P."/>
            <person name="Gouzy J."/>
            <person name="Parra G."/>
            <person name="Lardier G."/>
            <person name="Chapple C."/>
            <person name="McKernan K.J."/>
            <person name="McEwan P."/>
            <person name="Bosak S."/>
            <person name="Kellis M."/>
            <person name="Volff J.-N."/>
            <person name="Guigo R."/>
            <person name="Zody M.C."/>
            <person name="Mesirov J."/>
            <person name="Lindblad-Toh K."/>
            <person name="Birren B."/>
            <person name="Nusbaum C."/>
            <person name="Kahn D."/>
            <person name="Robinson-Rechavi M."/>
            <person name="Laudet V."/>
            <person name="Schachter V."/>
            <person name="Quetier F."/>
            <person name="Saurin W."/>
            <person name="Scarpelli C."/>
            <person name="Wincker P."/>
            <person name="Lander E.S."/>
            <person name="Weissenbach J."/>
            <person name="Roest Crollius H."/>
        </authorList>
    </citation>
    <scope>NUCLEOTIDE SEQUENCE [LARGE SCALE GENOMIC DNA]</scope>
</reference>
<keyword evidence="1" id="KW-0175">Coiled coil</keyword>
<sequence>MAEEKPPVGRVSSMGEVNRPFQFPDLRQVTVLSKADWQRIQHELDQHKPGKETMMEEAKEREVLHQQSVEVVKQWSNTIAVRGAFLKNYKYTNLITPESALLLAEVLKEREAQIDLKQRIRNTNRDVEKRFLDEHVANRDNVRAAEEEKQKAEEEQRQLFLSAKEKMMKLRKDREMELLREAQKHRESIMKDLTVAQREQSEKEQRARAARQQTRDDLEAKREADRIFTERQRSKARQVKEDRRTLQDFNAALMAERGAKREQLRKEERELEKRNAALMAEEARRFHQYSQQVIRAAAEGQRSVIPLCKAAREASGCDPVCGGVRAVYLVQDQTGAQMPQYVSEVTQEMKKLNQAVDIGAGKKRLGFSW</sequence>
<dbReference type="KEGG" id="tng:GSTEN00031407G001"/>
<name>Q4RNU7_TETNG</name>